<dbReference type="AlphaFoldDB" id="A0A1I0QDW9"/>
<evidence type="ECO:0000256" key="4">
    <source>
        <dbReference type="ARBA" id="ARBA00022840"/>
    </source>
</evidence>
<evidence type="ECO:0000256" key="1">
    <source>
        <dbReference type="ARBA" id="ARBA00022679"/>
    </source>
</evidence>
<dbReference type="STRING" id="99656.SAMN05421659_107211"/>
<dbReference type="PANTHER" id="PTHR11547:SF38">
    <property type="entry name" value="ARGININE KINASE 1-RELATED"/>
    <property type="match status" value="1"/>
</dbReference>
<reference evidence="8 9" key="1">
    <citation type="submission" date="2016-10" db="EMBL/GenBank/DDBJ databases">
        <authorList>
            <person name="de Groot N.N."/>
        </authorList>
    </citation>
    <scope>NUCLEOTIDE SEQUENCE [LARGE SCALE GENOMIC DNA]</scope>
    <source>
        <strain evidence="8 9">DSM 9179</strain>
    </source>
</reference>
<dbReference type="GO" id="GO:0046314">
    <property type="term" value="P:phosphocreatine biosynthetic process"/>
    <property type="evidence" value="ECO:0007669"/>
    <property type="project" value="InterPro"/>
</dbReference>
<feature type="binding site" evidence="5">
    <location>
        <begin position="164"/>
        <end position="168"/>
    </location>
    <ligand>
        <name>ATP</name>
        <dbReference type="ChEBI" id="CHEBI:30616"/>
    </ligand>
</feature>
<dbReference type="CDD" id="cd07930">
    <property type="entry name" value="bacterial_phosphagen_kinase"/>
    <property type="match status" value="1"/>
</dbReference>
<dbReference type="GO" id="GO:0004111">
    <property type="term" value="F:creatine kinase activity"/>
    <property type="evidence" value="ECO:0007669"/>
    <property type="project" value="InterPro"/>
</dbReference>
<feature type="domain" description="Phosphagen kinase C-terminal" evidence="7">
    <location>
        <begin position="14"/>
        <end position="242"/>
    </location>
</feature>
<dbReference type="InterPro" id="IPR023660">
    <property type="entry name" value="Arg_Kinase"/>
</dbReference>
<dbReference type="PROSITE" id="PS00112">
    <property type="entry name" value="PHOSPHAGEN_KINASE"/>
    <property type="match status" value="1"/>
</dbReference>
<dbReference type="InterPro" id="IPR014746">
    <property type="entry name" value="Gln_synth/guanido_kin_cat_dom"/>
</dbReference>
<dbReference type="Gene3D" id="3.30.590.10">
    <property type="entry name" value="Glutamine synthetase/guanido kinase, catalytic domain"/>
    <property type="match status" value="1"/>
</dbReference>
<dbReference type="NCBIfam" id="NF002194">
    <property type="entry name" value="PRK01059.1-4"/>
    <property type="match status" value="1"/>
</dbReference>
<evidence type="ECO:0000313" key="8">
    <source>
        <dbReference type="EMBL" id="SEW25025.1"/>
    </source>
</evidence>
<dbReference type="InterPro" id="IPR000749">
    <property type="entry name" value="ATP-guanido_PTrfase"/>
</dbReference>
<organism evidence="8 9">
    <name type="scientific">[Clostridium] fimetarium</name>
    <dbReference type="NCBI Taxonomy" id="99656"/>
    <lineage>
        <taxon>Bacteria</taxon>
        <taxon>Bacillati</taxon>
        <taxon>Bacillota</taxon>
        <taxon>Clostridia</taxon>
        <taxon>Lachnospirales</taxon>
        <taxon>Lachnospiraceae</taxon>
    </lineage>
</organism>
<dbReference type="InterPro" id="IPR022414">
    <property type="entry name" value="ATP-guanido_PTrfase_cat"/>
</dbReference>
<name>A0A1I0QDW9_9FIRM</name>
<dbReference type="PANTHER" id="PTHR11547">
    <property type="entry name" value="ARGININE OR CREATINE KINASE"/>
    <property type="match status" value="1"/>
</dbReference>
<dbReference type="SUPFAM" id="SSF55931">
    <property type="entry name" value="Glutamine synthetase/guanido kinase"/>
    <property type="match status" value="1"/>
</dbReference>
<feature type="binding site" evidence="5">
    <location>
        <begin position="195"/>
        <end position="200"/>
    </location>
    <ligand>
        <name>ATP</name>
        <dbReference type="ChEBI" id="CHEBI:30616"/>
    </ligand>
</feature>
<evidence type="ECO:0000256" key="6">
    <source>
        <dbReference type="RuleBase" id="RU000505"/>
    </source>
</evidence>
<dbReference type="Proteomes" id="UP000199701">
    <property type="component" value="Unassembled WGS sequence"/>
</dbReference>
<feature type="binding site" evidence="5">
    <location>
        <begin position="17"/>
        <end position="21"/>
    </location>
    <ligand>
        <name>ATP</name>
        <dbReference type="ChEBI" id="CHEBI:30616"/>
    </ligand>
</feature>
<keyword evidence="2 5" id="KW-0547">Nucleotide-binding</keyword>
<protein>
    <submittedName>
        <fullName evidence="8">Protein arginine kinase</fullName>
    </submittedName>
</protein>
<keyword evidence="9" id="KW-1185">Reference proteome</keyword>
<dbReference type="InterPro" id="IPR022415">
    <property type="entry name" value="ATP-guanido_PTrfase_AS"/>
</dbReference>
<dbReference type="Pfam" id="PF00217">
    <property type="entry name" value="ATP-gua_Ptrans"/>
    <property type="match status" value="1"/>
</dbReference>
<evidence type="ECO:0000313" key="9">
    <source>
        <dbReference type="Proteomes" id="UP000199701"/>
    </source>
</evidence>
<evidence type="ECO:0000256" key="2">
    <source>
        <dbReference type="ARBA" id="ARBA00022741"/>
    </source>
</evidence>
<evidence type="ECO:0000259" key="7">
    <source>
        <dbReference type="PROSITE" id="PS51510"/>
    </source>
</evidence>
<evidence type="ECO:0000256" key="5">
    <source>
        <dbReference type="PROSITE-ProRule" id="PRU00843"/>
    </source>
</evidence>
<dbReference type="GO" id="GO:0005615">
    <property type="term" value="C:extracellular space"/>
    <property type="evidence" value="ECO:0007669"/>
    <property type="project" value="TreeGrafter"/>
</dbReference>
<dbReference type="RefSeq" id="WP_092453868.1">
    <property type="nucleotide sequence ID" value="NZ_FOJI01000007.1"/>
</dbReference>
<comment type="similarity">
    <text evidence="5 6">Belongs to the ATP:guanido phosphotransferase family.</text>
</comment>
<dbReference type="GO" id="GO:0005524">
    <property type="term" value="F:ATP binding"/>
    <property type="evidence" value="ECO:0007669"/>
    <property type="project" value="UniProtKB-UniRule"/>
</dbReference>
<feature type="binding site" evidence="5">
    <location>
        <position position="80"/>
    </location>
    <ligand>
        <name>ATP</name>
        <dbReference type="ChEBI" id="CHEBI:30616"/>
    </ligand>
</feature>
<dbReference type="EMBL" id="FOJI01000007">
    <property type="protein sequence ID" value="SEW25025.1"/>
    <property type="molecule type" value="Genomic_DNA"/>
</dbReference>
<evidence type="ECO:0000256" key="3">
    <source>
        <dbReference type="ARBA" id="ARBA00022777"/>
    </source>
</evidence>
<dbReference type="PROSITE" id="PS51510">
    <property type="entry name" value="PHOSPHAGEN_KINASE_C"/>
    <property type="match status" value="1"/>
</dbReference>
<keyword evidence="4 5" id="KW-0067">ATP-binding</keyword>
<dbReference type="OrthoDB" id="9791353at2"/>
<proteinExistence type="inferred from homology"/>
<accession>A0A1I0QDW9</accession>
<keyword evidence="1 5" id="KW-0808">Transferase</keyword>
<feature type="binding site" evidence="5">
    <location>
        <position position="113"/>
    </location>
    <ligand>
        <name>ATP</name>
        <dbReference type="ChEBI" id="CHEBI:30616"/>
    </ligand>
</feature>
<sequence>MNRWFEAKGENSDVVISSRVRLARNLTKYNFSHKLKNKDAKQMVDDTLMKFEKMSEFENYNSYNFENLDQFQKIAMLERHVISPFLTNQSIAAGLVSPDENISIMLNEEDHIRIQAFVAGSDMETAYKNADIIDDSLSNVVEYAYNSKYGYLTTCPSNVGTGMRASYMLHLPALSGTNKLNGLAAEIGRFGLTIRCIYGEGTRGLGDIYQISNQVTLGFSESEIIDNLSNIVYQIVQQERTARRQYISRKRVSAEDVVYRSYGVLKYSRKISIKDAMALLSELRMGLEQGLLKVTAKHGFTIYSIMIGIQPANLQLIAERELTEEEIDIERAKFIRENLPLIQ</sequence>
<keyword evidence="3 5" id="KW-0418">Kinase</keyword>
<gene>
    <name evidence="8" type="ORF">SAMN05421659_107211</name>
</gene>